<gene>
    <name evidence="3" type="ORF">K435DRAFT_713400</name>
</gene>
<protein>
    <submittedName>
        <fullName evidence="3">Uncharacterized protein</fullName>
    </submittedName>
</protein>
<keyword evidence="4" id="KW-1185">Reference proteome</keyword>
<dbReference type="OrthoDB" id="3262547at2759"/>
<accession>A0A4S8MQS7</accession>
<feature type="coiled-coil region" evidence="1">
    <location>
        <begin position="135"/>
        <end position="198"/>
    </location>
</feature>
<feature type="compositionally biased region" description="Polar residues" evidence="2">
    <location>
        <begin position="268"/>
        <end position="279"/>
    </location>
</feature>
<keyword evidence="1" id="KW-0175">Coiled coil</keyword>
<feature type="region of interest" description="Disordered" evidence="2">
    <location>
        <begin position="268"/>
        <end position="347"/>
    </location>
</feature>
<evidence type="ECO:0000313" key="3">
    <source>
        <dbReference type="EMBL" id="THV05315.1"/>
    </source>
</evidence>
<feature type="region of interest" description="Disordered" evidence="2">
    <location>
        <begin position="205"/>
        <end position="232"/>
    </location>
</feature>
<name>A0A4S8MQS7_DENBC</name>
<organism evidence="3 4">
    <name type="scientific">Dendrothele bispora (strain CBS 962.96)</name>
    <dbReference type="NCBI Taxonomy" id="1314807"/>
    <lineage>
        <taxon>Eukaryota</taxon>
        <taxon>Fungi</taxon>
        <taxon>Dikarya</taxon>
        <taxon>Basidiomycota</taxon>
        <taxon>Agaricomycotina</taxon>
        <taxon>Agaricomycetes</taxon>
        <taxon>Agaricomycetidae</taxon>
        <taxon>Agaricales</taxon>
        <taxon>Agaricales incertae sedis</taxon>
        <taxon>Dendrothele</taxon>
    </lineage>
</organism>
<feature type="compositionally biased region" description="Basic and acidic residues" evidence="2">
    <location>
        <begin position="98"/>
        <end position="109"/>
    </location>
</feature>
<feature type="compositionally biased region" description="Basic and acidic residues" evidence="2">
    <location>
        <begin position="321"/>
        <end position="332"/>
    </location>
</feature>
<dbReference type="AlphaFoldDB" id="A0A4S8MQS7"/>
<evidence type="ECO:0000256" key="1">
    <source>
        <dbReference type="SAM" id="Coils"/>
    </source>
</evidence>
<sequence length="496" mass="54618">MSEFSDLSDRLSRHAREIKKNALAIQSSTPGPFARAVLSTELGDLIRDADPSEIGLFTITRGSSKTLSHDKEAQNASGNVQISRVEFHGATPLRKSMTRKERGKESQPEDLAKAALKYIDKYPQVNFKPRTQARLEDIIDAVDETRHNIQELNENLRQAEIAEAPSVKGMLDEEELRIRELKVQIAEYKKKKEILTAKKARMRLPSPTKKMAVESARKTPLSEVDRADRAEDEFWNTPSNKARTFHLNDNLLMDEEAEFGDTSIASLASPIPTSRSGFASQFDEDRQGAPSPPPPESPTQRIRVPPRSQMPTQDAVLPPPKKQEAHLDEKTPVPETDIAQEPKKTKPHINVETERIVVKMWSTVGEILMPGNNFGVAPGKPPEAKATLSHLNYLSSLTPSPASPIQSSSSVSAATRANAPPTAQQILTATMLFTLLTAPNHSLPLNKVKEVLTAKASTSGSAAMVSSHSRILYGCVAKRLLKIERGSGEQIVKFDI</sequence>
<reference evidence="3 4" key="1">
    <citation type="journal article" date="2019" name="Nat. Ecol. Evol.">
        <title>Megaphylogeny resolves global patterns of mushroom evolution.</title>
        <authorList>
            <person name="Varga T."/>
            <person name="Krizsan K."/>
            <person name="Foldi C."/>
            <person name="Dima B."/>
            <person name="Sanchez-Garcia M."/>
            <person name="Sanchez-Ramirez S."/>
            <person name="Szollosi G.J."/>
            <person name="Szarkandi J.G."/>
            <person name="Papp V."/>
            <person name="Albert L."/>
            <person name="Andreopoulos W."/>
            <person name="Angelini C."/>
            <person name="Antonin V."/>
            <person name="Barry K.W."/>
            <person name="Bougher N.L."/>
            <person name="Buchanan P."/>
            <person name="Buyck B."/>
            <person name="Bense V."/>
            <person name="Catcheside P."/>
            <person name="Chovatia M."/>
            <person name="Cooper J."/>
            <person name="Damon W."/>
            <person name="Desjardin D."/>
            <person name="Finy P."/>
            <person name="Geml J."/>
            <person name="Haridas S."/>
            <person name="Hughes K."/>
            <person name="Justo A."/>
            <person name="Karasinski D."/>
            <person name="Kautmanova I."/>
            <person name="Kiss B."/>
            <person name="Kocsube S."/>
            <person name="Kotiranta H."/>
            <person name="LaButti K.M."/>
            <person name="Lechner B.E."/>
            <person name="Liimatainen K."/>
            <person name="Lipzen A."/>
            <person name="Lukacs Z."/>
            <person name="Mihaltcheva S."/>
            <person name="Morgado L.N."/>
            <person name="Niskanen T."/>
            <person name="Noordeloos M.E."/>
            <person name="Ohm R.A."/>
            <person name="Ortiz-Santana B."/>
            <person name="Ovrebo C."/>
            <person name="Racz N."/>
            <person name="Riley R."/>
            <person name="Savchenko A."/>
            <person name="Shiryaev A."/>
            <person name="Soop K."/>
            <person name="Spirin V."/>
            <person name="Szebenyi C."/>
            <person name="Tomsovsky M."/>
            <person name="Tulloss R.E."/>
            <person name="Uehling J."/>
            <person name="Grigoriev I.V."/>
            <person name="Vagvolgyi C."/>
            <person name="Papp T."/>
            <person name="Martin F.M."/>
            <person name="Miettinen O."/>
            <person name="Hibbett D.S."/>
            <person name="Nagy L.G."/>
        </authorList>
    </citation>
    <scope>NUCLEOTIDE SEQUENCE [LARGE SCALE GENOMIC DNA]</scope>
    <source>
        <strain evidence="3 4">CBS 962.96</strain>
    </source>
</reference>
<evidence type="ECO:0000313" key="4">
    <source>
        <dbReference type="Proteomes" id="UP000297245"/>
    </source>
</evidence>
<proteinExistence type="predicted"/>
<dbReference type="Proteomes" id="UP000297245">
    <property type="component" value="Unassembled WGS sequence"/>
</dbReference>
<dbReference type="EMBL" id="ML179050">
    <property type="protein sequence ID" value="THV05315.1"/>
    <property type="molecule type" value="Genomic_DNA"/>
</dbReference>
<evidence type="ECO:0000256" key="2">
    <source>
        <dbReference type="SAM" id="MobiDB-lite"/>
    </source>
</evidence>
<feature type="region of interest" description="Disordered" evidence="2">
    <location>
        <begin position="89"/>
        <end position="109"/>
    </location>
</feature>